<comment type="caution">
    <text evidence="2">The sequence shown here is derived from an EMBL/GenBank/DDBJ whole genome shotgun (WGS) entry which is preliminary data.</text>
</comment>
<feature type="domain" description="DnaA N-terminal" evidence="1">
    <location>
        <begin position="4"/>
        <end position="63"/>
    </location>
</feature>
<dbReference type="InterPro" id="IPR024633">
    <property type="entry name" value="DnaA_N_dom"/>
</dbReference>
<proteinExistence type="predicted"/>
<dbReference type="RefSeq" id="WP_170230330.1">
    <property type="nucleotide sequence ID" value="NZ_BJXX01000151.1"/>
</dbReference>
<evidence type="ECO:0000313" key="3">
    <source>
        <dbReference type="Proteomes" id="UP000321157"/>
    </source>
</evidence>
<evidence type="ECO:0000259" key="1">
    <source>
        <dbReference type="Pfam" id="PF11638"/>
    </source>
</evidence>
<dbReference type="Gene3D" id="3.30.300.180">
    <property type="match status" value="1"/>
</dbReference>
<dbReference type="AlphaFoldDB" id="A0A511VCX7"/>
<accession>A0A511VCX7</accession>
<keyword evidence="3" id="KW-1185">Reference proteome</keyword>
<dbReference type="Proteomes" id="UP000321157">
    <property type="component" value="Unassembled WGS sequence"/>
</dbReference>
<name>A0A511VCX7_9BACL</name>
<dbReference type="Pfam" id="PF11638">
    <property type="entry name" value="DnaA_N"/>
    <property type="match status" value="1"/>
</dbReference>
<protein>
    <recommendedName>
        <fullName evidence="1">DnaA N-terminal domain-containing protein</fullName>
    </recommendedName>
</protein>
<dbReference type="InterPro" id="IPR038454">
    <property type="entry name" value="DnaA_N_sf"/>
</dbReference>
<evidence type="ECO:0000313" key="2">
    <source>
        <dbReference type="EMBL" id="GEN35798.1"/>
    </source>
</evidence>
<reference evidence="2 3" key="1">
    <citation type="submission" date="2019-07" db="EMBL/GenBank/DDBJ databases">
        <title>Whole genome shotgun sequence of Aneurinibacillus danicus NBRC 102444.</title>
        <authorList>
            <person name="Hosoyama A."/>
            <person name="Uohara A."/>
            <person name="Ohji S."/>
            <person name="Ichikawa N."/>
        </authorList>
    </citation>
    <scope>NUCLEOTIDE SEQUENCE [LARGE SCALE GENOMIC DNA]</scope>
    <source>
        <strain evidence="2 3">NBRC 102444</strain>
    </source>
</reference>
<sequence length="64" mass="7754">MDKQRLWEQVLDEMESRISKPSFETWVAKTRIETIDEEKGYIVVEAPNEFTADWLDSRYRDELE</sequence>
<organism evidence="2 3">
    <name type="scientific">Aneurinibacillus danicus</name>
    <dbReference type="NCBI Taxonomy" id="267746"/>
    <lineage>
        <taxon>Bacteria</taxon>
        <taxon>Bacillati</taxon>
        <taxon>Bacillota</taxon>
        <taxon>Bacilli</taxon>
        <taxon>Bacillales</taxon>
        <taxon>Paenibacillaceae</taxon>
        <taxon>Aneurinibacillus group</taxon>
        <taxon>Aneurinibacillus</taxon>
    </lineage>
</organism>
<gene>
    <name evidence="2" type="ORF">ADA01nite_32580</name>
</gene>
<dbReference type="EMBL" id="BJXX01000151">
    <property type="protein sequence ID" value="GEN35798.1"/>
    <property type="molecule type" value="Genomic_DNA"/>
</dbReference>